<dbReference type="PANTHER" id="PTHR46401:SF2">
    <property type="entry name" value="GLYCOSYLTRANSFERASE WBBK-RELATED"/>
    <property type="match status" value="1"/>
</dbReference>
<dbReference type="InterPro" id="IPR028098">
    <property type="entry name" value="Glyco_trans_4-like_N"/>
</dbReference>
<dbReference type="GO" id="GO:0016757">
    <property type="term" value="F:glycosyltransferase activity"/>
    <property type="evidence" value="ECO:0007669"/>
    <property type="project" value="InterPro"/>
</dbReference>
<dbReference type="CDD" id="cd03801">
    <property type="entry name" value="GT4_PimA-like"/>
    <property type="match status" value="1"/>
</dbReference>
<dbReference type="GO" id="GO:0009103">
    <property type="term" value="P:lipopolysaccharide biosynthetic process"/>
    <property type="evidence" value="ECO:0007669"/>
    <property type="project" value="TreeGrafter"/>
</dbReference>
<organism evidence="4">
    <name type="scientific">Lactobacillus delbrueckii subsp. lactis</name>
    <dbReference type="NCBI Taxonomy" id="29397"/>
    <lineage>
        <taxon>Bacteria</taxon>
        <taxon>Bacillati</taxon>
        <taxon>Bacillota</taxon>
        <taxon>Bacilli</taxon>
        <taxon>Lactobacillales</taxon>
        <taxon>Lactobacillaceae</taxon>
        <taxon>Lactobacillus</taxon>
    </lineage>
</organism>
<protein>
    <submittedName>
        <fullName evidence="4 5">Glycosyltransferase</fullName>
    </submittedName>
</protein>
<feature type="domain" description="Glycosyl transferase family 1" evidence="2">
    <location>
        <begin position="151"/>
        <end position="308"/>
    </location>
</feature>
<dbReference type="EMBL" id="CP031023">
    <property type="protein sequence ID" value="AZA15526.1"/>
    <property type="molecule type" value="Genomic_DNA"/>
</dbReference>
<evidence type="ECO:0000313" key="4">
    <source>
        <dbReference type="EMBL" id="AZA15526.1"/>
    </source>
</evidence>
<evidence type="ECO:0000256" key="1">
    <source>
        <dbReference type="ARBA" id="ARBA00022679"/>
    </source>
</evidence>
<feature type="domain" description="Glycosyltransferase subfamily 4-like N-terminal" evidence="3">
    <location>
        <begin position="44"/>
        <end position="138"/>
    </location>
</feature>
<dbReference type="SUPFAM" id="SSF53756">
    <property type="entry name" value="UDP-Glycosyltransferase/glycogen phosphorylase"/>
    <property type="match status" value="1"/>
</dbReference>
<reference evidence="5 6" key="2">
    <citation type="submission" date="2021-12" db="EMBL/GenBank/DDBJ databases">
        <title>Antimicrobial susceptibility of Lactobacillus delbrueckii subsp. lactis obtained from milk products and other habitats.</title>
        <authorList>
            <person name="Shani N."/>
        </authorList>
    </citation>
    <scope>NUCLEOTIDE SEQUENCE [LARGE SCALE GENOMIC DNA]</scope>
    <source>
        <strain evidence="5 6">FAM 21755</strain>
    </source>
</reference>
<dbReference type="InterPro" id="IPR001296">
    <property type="entry name" value="Glyco_trans_1"/>
</dbReference>
<dbReference type="PANTHER" id="PTHR46401">
    <property type="entry name" value="GLYCOSYLTRANSFERASE WBBK-RELATED"/>
    <property type="match status" value="1"/>
</dbReference>
<proteinExistence type="predicted"/>
<evidence type="ECO:0000259" key="3">
    <source>
        <dbReference type="Pfam" id="PF13439"/>
    </source>
</evidence>
<reference evidence="4" key="1">
    <citation type="submission" date="2018-07" db="EMBL/GenBank/DDBJ databases">
        <authorList>
            <person name="Somerville V."/>
        </authorList>
    </citation>
    <scope>NUCLEOTIDE SEQUENCE</scope>
    <source>
        <strain evidence="4">NWC_2_2</strain>
    </source>
</reference>
<evidence type="ECO:0000313" key="6">
    <source>
        <dbReference type="Proteomes" id="UP001200334"/>
    </source>
</evidence>
<dbReference type="Pfam" id="PF00534">
    <property type="entry name" value="Glycos_transf_1"/>
    <property type="match status" value="1"/>
</dbReference>
<evidence type="ECO:0000313" key="5">
    <source>
        <dbReference type="EMBL" id="MCD5563453.1"/>
    </source>
</evidence>
<dbReference type="AlphaFoldDB" id="A0A1L3JU99"/>
<sequence>MIRINMFSQADSVAGQGVGAAYLELIRLLRTHLVDDFYVTINKYGRSDLTHYHTINPTYFANSFSPARGRKIGYVHFLPDTLEGSIKLPGVAKKVFYQYVIDFYKRMDQIVVVNPIFIDKLTEYGLDRNKIRYIPNFVAKSEFYEQTQAKKNATRQELGIPQDKFVVFGDGQVQARKGVDDFAKLAEANPDYQFIWAGGFSFGKITDGYDHFKQLVENPPKNLTFTGIIDREKLVDYLNMADLFLLPSFDELFPMSVLEAFSCGTPVLLRDLDLYRAIIDGYYLAGKDSAEMNEQLRFAATHPEVLARQQELSRKASQQYSEDHLAEIWRDFYQEQYQLGRELGQISYE</sequence>
<dbReference type="Proteomes" id="UP001200334">
    <property type="component" value="Unassembled WGS sequence"/>
</dbReference>
<evidence type="ECO:0000259" key="2">
    <source>
        <dbReference type="Pfam" id="PF00534"/>
    </source>
</evidence>
<dbReference type="EMBL" id="JAJNUY010000015">
    <property type="protein sequence ID" value="MCD5563453.1"/>
    <property type="molecule type" value="Genomic_DNA"/>
</dbReference>
<dbReference type="RefSeq" id="WP_003611152.1">
    <property type="nucleotide sequence ID" value="NZ_BJLK01000032.1"/>
</dbReference>
<gene>
    <name evidence="4" type="ORF">DQL93_02120</name>
    <name evidence="5" type="ORF">LOB85_04875</name>
</gene>
<dbReference type="OrthoDB" id="9802525at2"/>
<name>A0A1L3JU99_LACDL</name>
<dbReference type="Gene3D" id="3.40.50.2000">
    <property type="entry name" value="Glycogen Phosphorylase B"/>
    <property type="match status" value="2"/>
</dbReference>
<accession>A0A1L3JU99</accession>
<dbReference type="Pfam" id="PF13439">
    <property type="entry name" value="Glyco_transf_4"/>
    <property type="match status" value="1"/>
</dbReference>
<keyword evidence="1 4" id="KW-0808">Transferase</keyword>